<dbReference type="PROSITE" id="PS51781">
    <property type="entry name" value="SH3B"/>
    <property type="match status" value="1"/>
</dbReference>
<dbReference type="Gene3D" id="2.40.160.20">
    <property type="match status" value="1"/>
</dbReference>
<evidence type="ECO:0000259" key="2">
    <source>
        <dbReference type="PROSITE" id="PS51781"/>
    </source>
</evidence>
<dbReference type="EMBL" id="CP000155">
    <property type="protein sequence ID" value="ABC29387.1"/>
    <property type="molecule type" value="Genomic_DNA"/>
</dbReference>
<dbReference type="eggNOG" id="COG3807">
    <property type="taxonomic scope" value="Bacteria"/>
</dbReference>
<reference evidence="3 4" key="1">
    <citation type="journal article" date="2005" name="Nucleic Acids Res.">
        <title>Genomic blueprint of Hahella chejuensis, a marine microbe producing an algicidal agent.</title>
        <authorList>
            <person name="Jeong H."/>
            <person name="Yim J.H."/>
            <person name="Lee C."/>
            <person name="Choi S.-H."/>
            <person name="Park Y.K."/>
            <person name="Yoon S.H."/>
            <person name="Hur C.-G."/>
            <person name="Kang H.-Y."/>
            <person name="Kim D."/>
            <person name="Lee H.H."/>
            <person name="Park K.H."/>
            <person name="Park S.-H."/>
            <person name="Park H.-S."/>
            <person name="Lee H.K."/>
            <person name="Oh T.K."/>
            <person name="Kim J.F."/>
        </authorList>
    </citation>
    <scope>NUCLEOTIDE SEQUENCE [LARGE SCALE GENOMIC DNA]</scope>
    <source>
        <strain evidence="3 4">KCTC 2396</strain>
    </source>
</reference>
<dbReference type="AlphaFoldDB" id="Q2SIY7"/>
<dbReference type="Proteomes" id="UP000000238">
    <property type="component" value="Chromosome"/>
</dbReference>
<dbReference type="RefSeq" id="WP_011396456.1">
    <property type="nucleotide sequence ID" value="NC_007645.1"/>
</dbReference>
<protein>
    <recommendedName>
        <fullName evidence="2">SH3b domain-containing protein</fullName>
    </recommendedName>
</protein>
<dbReference type="SUPFAM" id="SSF56925">
    <property type="entry name" value="OMPA-like"/>
    <property type="match status" value="1"/>
</dbReference>
<evidence type="ECO:0000256" key="1">
    <source>
        <dbReference type="SAM" id="SignalP"/>
    </source>
</evidence>
<dbReference type="KEGG" id="hch:HCH_02595"/>
<dbReference type="InterPro" id="IPR003646">
    <property type="entry name" value="SH3-like_bac-type"/>
</dbReference>
<dbReference type="OrthoDB" id="9148835at2"/>
<name>Q2SIY7_HAHCH</name>
<gene>
    <name evidence="3" type="ordered locus">HCH_02595</name>
</gene>
<feature type="domain" description="SH3b" evidence="2">
    <location>
        <begin position="25"/>
        <end position="90"/>
    </location>
</feature>
<sequence length="248" mass="28512">MLAVRIFPVWLIILCCFSLKSFAEDDYQTVDVAEPYLEFRTGPGRGYPVFFVVEQGEQIEILKRKTEWFKVRNAKGQEGWASRAQMEMTLDGSGEQVAFSEPRFDDFSSRSWEGGVATGDFGGAAVNSMYVGYLFTPNLSTELWASQVLGDFSQIMIADLNIVHQPFPHWRISPFFTLGTGAAFIKPKATLVNEDNRVEEAVHYGLGVRWYMTNRYFIRMEYKDYVVFTDRDENEEAEEWKIGLSVFF</sequence>
<proteinExistence type="predicted"/>
<keyword evidence="1" id="KW-0732">Signal</keyword>
<evidence type="ECO:0000313" key="3">
    <source>
        <dbReference type="EMBL" id="ABC29387.1"/>
    </source>
</evidence>
<feature type="chain" id="PRO_5004215605" description="SH3b domain-containing protein" evidence="1">
    <location>
        <begin position="24"/>
        <end position="248"/>
    </location>
</feature>
<dbReference type="Pfam" id="PF08239">
    <property type="entry name" value="SH3_3"/>
    <property type="match status" value="1"/>
</dbReference>
<feature type="signal peptide" evidence="1">
    <location>
        <begin position="1"/>
        <end position="23"/>
    </location>
</feature>
<dbReference type="InterPro" id="IPR011250">
    <property type="entry name" value="OMP/PagP_B-barrel"/>
</dbReference>
<evidence type="ECO:0000313" key="4">
    <source>
        <dbReference type="Proteomes" id="UP000000238"/>
    </source>
</evidence>
<dbReference type="STRING" id="349521.HCH_02595"/>
<dbReference type="HOGENOM" id="CLU_078750_0_0_6"/>
<dbReference type="Gene3D" id="2.30.30.40">
    <property type="entry name" value="SH3 Domains"/>
    <property type="match status" value="1"/>
</dbReference>
<keyword evidence="4" id="KW-1185">Reference proteome</keyword>
<accession>Q2SIY7</accession>
<organism evidence="3 4">
    <name type="scientific">Hahella chejuensis (strain KCTC 2396)</name>
    <dbReference type="NCBI Taxonomy" id="349521"/>
    <lineage>
        <taxon>Bacteria</taxon>
        <taxon>Pseudomonadati</taxon>
        <taxon>Pseudomonadota</taxon>
        <taxon>Gammaproteobacteria</taxon>
        <taxon>Oceanospirillales</taxon>
        <taxon>Hahellaceae</taxon>
        <taxon>Hahella</taxon>
    </lineage>
</organism>